<dbReference type="PANTHER" id="PTHR47165:SF4">
    <property type="entry name" value="OS03G0429900 PROTEIN"/>
    <property type="match status" value="1"/>
</dbReference>
<evidence type="ECO:0000259" key="11">
    <source>
        <dbReference type="Pfam" id="PF01336"/>
    </source>
</evidence>
<dbReference type="InterPro" id="IPR004591">
    <property type="entry name" value="Rfa1"/>
</dbReference>
<feature type="compositionally biased region" description="Polar residues" evidence="10">
    <location>
        <begin position="192"/>
        <end position="211"/>
    </location>
</feature>
<protein>
    <recommendedName>
        <fullName evidence="9">Replication protein A subunit</fullName>
    </recommendedName>
</protein>
<dbReference type="AlphaFoldDB" id="A0A9N9JK48"/>
<dbReference type="GO" id="GO:0006260">
    <property type="term" value="P:DNA replication"/>
    <property type="evidence" value="ECO:0007669"/>
    <property type="project" value="UniProtKB-KW"/>
</dbReference>
<comment type="caution">
    <text evidence="14">The sequence shown here is derived from an EMBL/GenBank/DDBJ whole genome shotgun (WGS) entry which is preliminary data.</text>
</comment>
<dbReference type="Pfam" id="PF08646">
    <property type="entry name" value="Rep_fac-A_C"/>
    <property type="match status" value="1"/>
</dbReference>
<dbReference type="FunFam" id="2.40.50.140:FF:000041">
    <property type="entry name" value="Replication protein A subunit"/>
    <property type="match status" value="1"/>
</dbReference>
<dbReference type="GO" id="GO:0008270">
    <property type="term" value="F:zinc ion binding"/>
    <property type="evidence" value="ECO:0007669"/>
    <property type="project" value="UniProtKB-KW"/>
</dbReference>
<keyword evidence="3 9" id="KW-0235">DNA replication</keyword>
<dbReference type="PANTHER" id="PTHR47165">
    <property type="entry name" value="OS03G0429900 PROTEIN"/>
    <property type="match status" value="1"/>
</dbReference>
<dbReference type="InterPro" id="IPR012340">
    <property type="entry name" value="NA-bd_OB-fold"/>
</dbReference>
<dbReference type="Pfam" id="PF01336">
    <property type="entry name" value="tRNA_anti-codon"/>
    <property type="match status" value="1"/>
</dbReference>
<feature type="domain" description="OB" evidence="11">
    <location>
        <begin position="260"/>
        <end position="332"/>
    </location>
</feature>
<proteinExistence type="inferred from homology"/>
<keyword evidence="15" id="KW-1185">Reference proteome</keyword>
<dbReference type="InterPro" id="IPR031657">
    <property type="entry name" value="REPA_OB_2"/>
</dbReference>
<keyword evidence="5 9" id="KW-0863">Zinc-finger</keyword>
<accession>A0A9N9JK48</accession>
<evidence type="ECO:0000259" key="13">
    <source>
        <dbReference type="Pfam" id="PF16900"/>
    </source>
</evidence>
<dbReference type="SUPFAM" id="SSF50249">
    <property type="entry name" value="Nucleic acid-binding proteins"/>
    <property type="match status" value="3"/>
</dbReference>
<dbReference type="Proteomes" id="UP000789759">
    <property type="component" value="Unassembled WGS sequence"/>
</dbReference>
<organism evidence="14 15">
    <name type="scientific">Cetraspora pellucida</name>
    <dbReference type="NCBI Taxonomy" id="1433469"/>
    <lineage>
        <taxon>Eukaryota</taxon>
        <taxon>Fungi</taxon>
        <taxon>Fungi incertae sedis</taxon>
        <taxon>Mucoromycota</taxon>
        <taxon>Glomeromycotina</taxon>
        <taxon>Glomeromycetes</taxon>
        <taxon>Diversisporales</taxon>
        <taxon>Gigasporaceae</taxon>
        <taxon>Cetraspora</taxon>
    </lineage>
</organism>
<evidence type="ECO:0000256" key="8">
    <source>
        <dbReference type="ARBA" id="ARBA00023242"/>
    </source>
</evidence>
<dbReference type="FunFam" id="2.40.50.140:FF:000064">
    <property type="entry name" value="Replication protein A subunit"/>
    <property type="match status" value="1"/>
</dbReference>
<dbReference type="EMBL" id="CAJVQA010025244">
    <property type="protein sequence ID" value="CAG8785334.1"/>
    <property type="molecule type" value="Genomic_DNA"/>
</dbReference>
<name>A0A9N9JK48_9GLOM</name>
<keyword evidence="4 9" id="KW-0479">Metal-binding</keyword>
<comment type="subcellular location">
    <subcellularLocation>
        <location evidence="1 9">Nucleus</location>
    </subcellularLocation>
</comment>
<evidence type="ECO:0000256" key="10">
    <source>
        <dbReference type="SAM" id="MobiDB-lite"/>
    </source>
</evidence>
<gene>
    <name evidence="14" type="ORF">CPELLU_LOCUS16648</name>
</gene>
<evidence type="ECO:0000256" key="9">
    <source>
        <dbReference type="RuleBase" id="RU364130"/>
    </source>
</evidence>
<dbReference type="GO" id="GO:0006310">
    <property type="term" value="P:DNA recombination"/>
    <property type="evidence" value="ECO:0007669"/>
    <property type="project" value="InterPro"/>
</dbReference>
<reference evidence="14" key="1">
    <citation type="submission" date="2021-06" db="EMBL/GenBank/DDBJ databases">
        <authorList>
            <person name="Kallberg Y."/>
            <person name="Tangrot J."/>
            <person name="Rosling A."/>
        </authorList>
    </citation>
    <scope>NUCLEOTIDE SEQUENCE</scope>
    <source>
        <strain evidence="14">FL966</strain>
    </source>
</reference>
<evidence type="ECO:0000313" key="14">
    <source>
        <dbReference type="EMBL" id="CAG8785334.1"/>
    </source>
</evidence>
<feature type="region of interest" description="Disordered" evidence="10">
    <location>
        <begin position="136"/>
        <end position="211"/>
    </location>
</feature>
<keyword evidence="6 9" id="KW-0862">Zinc</keyword>
<dbReference type="GO" id="GO:0003677">
    <property type="term" value="F:DNA binding"/>
    <property type="evidence" value="ECO:0007669"/>
    <property type="project" value="UniProtKB-KW"/>
</dbReference>
<evidence type="ECO:0000259" key="12">
    <source>
        <dbReference type="Pfam" id="PF08646"/>
    </source>
</evidence>
<dbReference type="InterPro" id="IPR047192">
    <property type="entry name" value="Euk_RPA1_DBD_C"/>
</dbReference>
<feature type="domain" description="Replication factor A C-terminal" evidence="12">
    <location>
        <begin position="511"/>
        <end position="653"/>
    </location>
</feature>
<evidence type="ECO:0000256" key="7">
    <source>
        <dbReference type="ARBA" id="ARBA00023125"/>
    </source>
</evidence>
<evidence type="ECO:0000256" key="1">
    <source>
        <dbReference type="ARBA" id="ARBA00004123"/>
    </source>
</evidence>
<dbReference type="GO" id="GO:0000781">
    <property type="term" value="C:chromosome, telomeric region"/>
    <property type="evidence" value="ECO:0007669"/>
    <property type="project" value="UniProtKB-ARBA"/>
</dbReference>
<comment type="similarity">
    <text evidence="2 9">Belongs to the replication factor A protein 1 family.</text>
</comment>
<comment type="subunit">
    <text evidence="9">Component of the heterotrimeric canonical replication protein A complex (RPA).</text>
</comment>
<dbReference type="FunFam" id="2.40.50.140:FF:000090">
    <property type="entry name" value="Replication protein A subunit"/>
    <property type="match status" value="1"/>
</dbReference>
<evidence type="ECO:0000256" key="6">
    <source>
        <dbReference type="ARBA" id="ARBA00022833"/>
    </source>
</evidence>
<evidence type="ECO:0000256" key="3">
    <source>
        <dbReference type="ARBA" id="ARBA00022705"/>
    </source>
</evidence>
<dbReference type="GO" id="GO:0007004">
    <property type="term" value="P:telomere maintenance via telomerase"/>
    <property type="evidence" value="ECO:0007669"/>
    <property type="project" value="UniProtKB-ARBA"/>
</dbReference>
<keyword evidence="7 9" id="KW-0238">DNA-binding</keyword>
<dbReference type="CDD" id="cd04475">
    <property type="entry name" value="RPA1_DBD_B"/>
    <property type="match status" value="1"/>
</dbReference>
<dbReference type="NCBIfam" id="TIGR00617">
    <property type="entry name" value="rpa1"/>
    <property type="match status" value="1"/>
</dbReference>
<keyword evidence="8 9" id="KW-0539">Nucleus</keyword>
<feature type="compositionally biased region" description="Low complexity" evidence="10">
    <location>
        <begin position="174"/>
        <end position="183"/>
    </location>
</feature>
<dbReference type="Pfam" id="PF16900">
    <property type="entry name" value="REPA_OB_2"/>
    <property type="match status" value="1"/>
</dbReference>
<comment type="function">
    <text evidence="9">As part of the replication protein A (RPA/RP-A), a single-stranded DNA-binding heterotrimeric complex, may play an essential role in DNA replication, recombination and repair. Binds and stabilizes single-stranded DNA intermediates, preventing complementary DNA reannealing and recruiting different proteins involved in DNA metabolism.</text>
</comment>
<feature type="domain" description="Replication protein A OB" evidence="13">
    <location>
        <begin position="355"/>
        <end position="452"/>
    </location>
</feature>
<sequence length="663" mass="74366">MSELLSAGVIKEMFEAVSEDGPRPENPVLQVVRFSANQNNPNESLQSRVRVAFSDGQELVSGIQSSSSFCIHESNTYDFYDNTGIIPVNLLRSVSGGRLERGQLLRLTHYSCNISQSTKGQQPQNNYEVASSELQPIIGNPFPGQDTVTERSRPLANPNPQSLTPPHHQPLAPPNSQISQQPSPTFPRSVPGVQQQMRPSTPTFNGPTFNGGNVMISSSNNIRRSSTGLADEGIFPINLLSPYHNKWKIKVVVGAKSDIKHWQNQNGSGKLFNVTLLDDSGEIRATAFGQQVDAFYDKLEEGKTYLISKAKVNVAKKNFSAVKNDYEIYLESGSIIEEVANKNPTDLIKFDFVRIENISQYEKDSTVDVVGMVINVDDIQQITTRTTQKNINKRDITIADQSEYQIILTLWGQAAEKYGPSILNTVIACKNVRVGDFAGRNLSVFNGTSFLVDVDIKEAKELRDWYTSRDEGRPFASLSSSGSVAIDKNEPKKTLAQVKNEKLGQNERTDYFSTKATILFIKKESVSYPACPTCKKKVLEDGDEWRCEKCSRNYPEPDHRYIMTISVADFSDYAWLQCFNESAIVIMGREAKELIKLCGENVDLYEECFDQACLKSFVFRCRAKTEIYNEQTRIRYTVAGIAPVDYAARARELYQDIEIMRNN</sequence>
<evidence type="ECO:0000256" key="2">
    <source>
        <dbReference type="ARBA" id="ARBA00005690"/>
    </source>
</evidence>
<dbReference type="GO" id="GO:0006281">
    <property type="term" value="P:DNA repair"/>
    <property type="evidence" value="ECO:0007669"/>
    <property type="project" value="InterPro"/>
</dbReference>
<evidence type="ECO:0000256" key="4">
    <source>
        <dbReference type="ARBA" id="ARBA00022723"/>
    </source>
</evidence>
<dbReference type="InterPro" id="IPR004365">
    <property type="entry name" value="NA-bd_OB_tRNA"/>
</dbReference>
<dbReference type="GO" id="GO:0005662">
    <property type="term" value="C:DNA replication factor A complex"/>
    <property type="evidence" value="ECO:0007669"/>
    <property type="project" value="UniProtKB-ARBA"/>
</dbReference>
<dbReference type="OrthoDB" id="1751331at2759"/>
<dbReference type="Gene3D" id="2.40.50.140">
    <property type="entry name" value="Nucleic acid-binding proteins"/>
    <property type="match status" value="4"/>
</dbReference>
<evidence type="ECO:0000256" key="5">
    <source>
        <dbReference type="ARBA" id="ARBA00022771"/>
    </source>
</evidence>
<dbReference type="InterPro" id="IPR013955">
    <property type="entry name" value="Rep_factor-A_C"/>
</dbReference>
<dbReference type="CDD" id="cd04474">
    <property type="entry name" value="RPA1_DBD_A"/>
    <property type="match status" value="1"/>
</dbReference>
<evidence type="ECO:0000313" key="15">
    <source>
        <dbReference type="Proteomes" id="UP000789759"/>
    </source>
</evidence>
<dbReference type="CDD" id="cd04476">
    <property type="entry name" value="RPA1_DBD_C"/>
    <property type="match status" value="1"/>
</dbReference>